<evidence type="ECO:0000256" key="6">
    <source>
        <dbReference type="SAM" id="MobiDB-lite"/>
    </source>
</evidence>
<dbReference type="InterPro" id="IPR044862">
    <property type="entry name" value="Pro_4_hyd_alph_FE2OG_OXY"/>
</dbReference>
<proteinExistence type="predicted"/>
<evidence type="ECO:0000256" key="3">
    <source>
        <dbReference type="ARBA" id="ARBA00022964"/>
    </source>
</evidence>
<evidence type="ECO:0000256" key="2">
    <source>
        <dbReference type="ARBA" id="ARBA00022723"/>
    </source>
</evidence>
<keyword evidence="3" id="KW-0223">Dioxygenase</keyword>
<dbReference type="GO" id="GO:0005783">
    <property type="term" value="C:endoplasmic reticulum"/>
    <property type="evidence" value="ECO:0007669"/>
    <property type="project" value="TreeGrafter"/>
</dbReference>
<keyword evidence="10" id="KW-1185">Reference proteome</keyword>
<feature type="signal peptide" evidence="7">
    <location>
        <begin position="1"/>
        <end position="21"/>
    </location>
</feature>
<evidence type="ECO:0000256" key="4">
    <source>
        <dbReference type="ARBA" id="ARBA00023002"/>
    </source>
</evidence>
<evidence type="ECO:0000256" key="1">
    <source>
        <dbReference type="ARBA" id="ARBA00001961"/>
    </source>
</evidence>
<evidence type="ECO:0000256" key="5">
    <source>
        <dbReference type="ARBA" id="ARBA00023004"/>
    </source>
</evidence>
<feature type="chain" id="PRO_5042198720" description="Fe2OG dioxygenase domain-containing protein" evidence="7">
    <location>
        <begin position="22"/>
        <end position="445"/>
    </location>
</feature>
<keyword evidence="4" id="KW-0560">Oxidoreductase</keyword>
<feature type="compositionally biased region" description="Acidic residues" evidence="6">
    <location>
        <begin position="124"/>
        <end position="136"/>
    </location>
</feature>
<dbReference type="GO" id="GO:0005506">
    <property type="term" value="F:iron ion binding"/>
    <property type="evidence" value="ECO:0007669"/>
    <property type="project" value="InterPro"/>
</dbReference>
<dbReference type="Pfam" id="PF13640">
    <property type="entry name" value="2OG-FeII_Oxy_3"/>
    <property type="match status" value="1"/>
</dbReference>
<organism evidence="9 10">
    <name type="scientific">Chaetoceros tenuissimus</name>
    <dbReference type="NCBI Taxonomy" id="426638"/>
    <lineage>
        <taxon>Eukaryota</taxon>
        <taxon>Sar</taxon>
        <taxon>Stramenopiles</taxon>
        <taxon>Ochrophyta</taxon>
        <taxon>Bacillariophyta</taxon>
        <taxon>Coscinodiscophyceae</taxon>
        <taxon>Chaetocerotophycidae</taxon>
        <taxon>Chaetocerotales</taxon>
        <taxon>Chaetocerotaceae</taxon>
        <taxon>Chaetoceros</taxon>
    </lineage>
</organism>
<evidence type="ECO:0000259" key="8">
    <source>
        <dbReference type="PROSITE" id="PS51471"/>
    </source>
</evidence>
<dbReference type="EMBL" id="BLLK01000032">
    <property type="protein sequence ID" value="GFH49148.1"/>
    <property type="molecule type" value="Genomic_DNA"/>
</dbReference>
<evidence type="ECO:0000313" key="9">
    <source>
        <dbReference type="EMBL" id="GFH49148.1"/>
    </source>
</evidence>
<name>A0AAD3CND5_9STRA</name>
<dbReference type="GO" id="GO:0004656">
    <property type="term" value="F:procollagen-proline 4-dioxygenase activity"/>
    <property type="evidence" value="ECO:0007669"/>
    <property type="project" value="TreeGrafter"/>
</dbReference>
<feature type="compositionally biased region" description="Low complexity" evidence="6">
    <location>
        <begin position="137"/>
        <end position="159"/>
    </location>
</feature>
<gene>
    <name evidence="9" type="ORF">CTEN210_05624</name>
</gene>
<dbReference type="Proteomes" id="UP001054902">
    <property type="component" value="Unassembled WGS sequence"/>
</dbReference>
<dbReference type="GO" id="GO:0031418">
    <property type="term" value="F:L-ascorbic acid binding"/>
    <property type="evidence" value="ECO:0007669"/>
    <property type="project" value="InterPro"/>
</dbReference>
<comment type="cofactor">
    <cofactor evidence="1">
        <name>L-ascorbate</name>
        <dbReference type="ChEBI" id="CHEBI:38290"/>
    </cofactor>
</comment>
<keyword evidence="7" id="KW-0732">Signal</keyword>
<feature type="region of interest" description="Disordered" evidence="6">
    <location>
        <begin position="241"/>
        <end position="260"/>
    </location>
</feature>
<dbReference type="PROSITE" id="PS51471">
    <property type="entry name" value="FE2OG_OXY"/>
    <property type="match status" value="1"/>
</dbReference>
<dbReference type="SUPFAM" id="SSF51197">
    <property type="entry name" value="Clavaminate synthase-like"/>
    <property type="match status" value="1"/>
</dbReference>
<feature type="domain" description="Fe2OG dioxygenase" evidence="8">
    <location>
        <begin position="298"/>
        <end position="417"/>
    </location>
</feature>
<dbReference type="InterPro" id="IPR045054">
    <property type="entry name" value="P4HA-like"/>
</dbReference>
<evidence type="ECO:0000313" key="10">
    <source>
        <dbReference type="Proteomes" id="UP001054902"/>
    </source>
</evidence>
<dbReference type="InterPro" id="IPR006620">
    <property type="entry name" value="Pro_4_hyd_alph"/>
</dbReference>
<protein>
    <recommendedName>
        <fullName evidence="8">Fe2OG dioxygenase domain-containing protein</fullName>
    </recommendedName>
</protein>
<accession>A0AAD3CND5</accession>
<reference evidence="9 10" key="1">
    <citation type="journal article" date="2021" name="Sci. Rep.">
        <title>The genome of the diatom Chaetoceros tenuissimus carries an ancient integrated fragment of an extant virus.</title>
        <authorList>
            <person name="Hongo Y."/>
            <person name="Kimura K."/>
            <person name="Takaki Y."/>
            <person name="Yoshida Y."/>
            <person name="Baba S."/>
            <person name="Kobayashi G."/>
            <person name="Nagasaki K."/>
            <person name="Hano T."/>
            <person name="Tomaru Y."/>
        </authorList>
    </citation>
    <scope>NUCLEOTIDE SEQUENCE [LARGE SCALE GENOMIC DNA]</scope>
    <source>
        <strain evidence="9 10">NIES-3715</strain>
    </source>
</reference>
<dbReference type="InterPro" id="IPR005123">
    <property type="entry name" value="Oxoglu/Fe-dep_dioxygenase_dom"/>
</dbReference>
<keyword evidence="2" id="KW-0479">Metal-binding</keyword>
<dbReference type="PANTHER" id="PTHR10869">
    <property type="entry name" value="PROLYL 4-HYDROXYLASE ALPHA SUBUNIT"/>
    <property type="match status" value="1"/>
</dbReference>
<dbReference type="AlphaFoldDB" id="A0AAD3CND5"/>
<evidence type="ECO:0000256" key="7">
    <source>
        <dbReference type="SAM" id="SignalP"/>
    </source>
</evidence>
<feature type="region of interest" description="Disordered" evidence="6">
    <location>
        <begin position="123"/>
        <end position="159"/>
    </location>
</feature>
<keyword evidence="5" id="KW-0408">Iron</keyword>
<dbReference type="PANTHER" id="PTHR10869:SF229">
    <property type="entry name" value="PROLYL 4-HYDROXYLASE ALPHA SUBUNIT DOMAIN-CONTAINING PROTEIN"/>
    <property type="match status" value="1"/>
</dbReference>
<dbReference type="SMART" id="SM00702">
    <property type="entry name" value="P4Hc"/>
    <property type="match status" value="1"/>
</dbReference>
<comment type="caution">
    <text evidence="9">The sequence shown here is derived from an EMBL/GenBank/DDBJ whole genome shotgun (WGS) entry which is preliminary data.</text>
</comment>
<sequence>MHIKSSISLLFLAEASNLVQAFAPSYKGITVHQTTSLDAKAKKKKKATTTSTGGFGTVVEKKTPKKQEASDYDAFPALEASVKETLVASSVEDRENAKDLSNEMYDRLGHIYGFKDFNFPPGWFDDEEKESNEEESSMSFDDLISGGSPKPSSSSSDFGDLLKSNSDFDDLIAGASGGSVSSPSSKSTPSKLSEEQLKIIENLPSFSKFRVLHVDPMVLAIDDFFTSEECDKYVDLCANPEKRTSNNDAPMMSRSKTVGKDSLAKAQRTSTTWFHHFKSVPELMSKASRLIGLRDIDRWEEPQTVRYQQTEKFTWHLDALAPSDDLESNGGQRVATLLVYLTDVGENNGGSTVFRDLNGAAGDYLKVQPKKGSALLFFPAAGGVPKTPFDIRTLHAGEALSSDAPADKWIAQLWLRENNSYVPTAPPGNTHVAAKDAITEFCNMK</sequence>
<dbReference type="Gene3D" id="2.60.120.620">
    <property type="entry name" value="q2cbj1_9rhob like domain"/>
    <property type="match status" value="1"/>
</dbReference>